<gene>
    <name evidence="3" type="ORF">HPP92_000836</name>
</gene>
<sequence>METPPLLIGPPPATIDLSLTLASPTSSSPHGSQPPHGATRLFPCLFCDKKFLKSQALGGHQNAHKKKRKASWNTHDIHFQPPPITDRAPATASTASLAIASHGCRSSVVAVQQFGTYGGGGAARFAAQDHGLGHLFIPAEASDTGGGWETMDFLNWQRGSVRNRWDDDADAASVSVPEADDEVVDLSLGLFLA</sequence>
<evidence type="ECO:0000256" key="1">
    <source>
        <dbReference type="PROSITE-ProRule" id="PRU00042"/>
    </source>
</evidence>
<feature type="domain" description="C2H2-type" evidence="2">
    <location>
        <begin position="42"/>
        <end position="69"/>
    </location>
</feature>
<dbReference type="OrthoDB" id="1915958at2759"/>
<keyword evidence="1" id="KW-0863">Zinc-finger</keyword>
<dbReference type="PANTHER" id="PTHR45730:SF50">
    <property type="entry name" value="OS12G0617000 PROTEIN"/>
    <property type="match status" value="1"/>
</dbReference>
<dbReference type="Proteomes" id="UP000639772">
    <property type="component" value="Chromosome 1"/>
</dbReference>
<accession>A0A835RYU5</accession>
<evidence type="ECO:0000259" key="2">
    <source>
        <dbReference type="PROSITE" id="PS50157"/>
    </source>
</evidence>
<evidence type="ECO:0000313" key="4">
    <source>
        <dbReference type="Proteomes" id="UP000639772"/>
    </source>
</evidence>
<dbReference type="Gene3D" id="3.30.160.60">
    <property type="entry name" value="Classic Zinc Finger"/>
    <property type="match status" value="1"/>
</dbReference>
<name>A0A835RYU5_VANPL</name>
<dbReference type="InterPro" id="IPR036236">
    <property type="entry name" value="Znf_C2H2_sf"/>
</dbReference>
<dbReference type="GO" id="GO:0003700">
    <property type="term" value="F:DNA-binding transcription factor activity"/>
    <property type="evidence" value="ECO:0007669"/>
    <property type="project" value="InterPro"/>
</dbReference>
<comment type="caution">
    <text evidence="3">The sequence shown here is derived from an EMBL/GenBank/DDBJ whole genome shotgun (WGS) entry which is preliminary data.</text>
</comment>
<dbReference type="InterPro" id="IPR013087">
    <property type="entry name" value="Znf_C2H2_type"/>
</dbReference>
<evidence type="ECO:0000313" key="3">
    <source>
        <dbReference type="EMBL" id="KAG0500764.1"/>
    </source>
</evidence>
<organism evidence="3 4">
    <name type="scientific">Vanilla planifolia</name>
    <name type="common">Vanilla</name>
    <dbReference type="NCBI Taxonomy" id="51239"/>
    <lineage>
        <taxon>Eukaryota</taxon>
        <taxon>Viridiplantae</taxon>
        <taxon>Streptophyta</taxon>
        <taxon>Embryophyta</taxon>
        <taxon>Tracheophyta</taxon>
        <taxon>Spermatophyta</taxon>
        <taxon>Magnoliopsida</taxon>
        <taxon>Liliopsida</taxon>
        <taxon>Asparagales</taxon>
        <taxon>Orchidaceae</taxon>
        <taxon>Vanilloideae</taxon>
        <taxon>Vanilleae</taxon>
        <taxon>Vanilla</taxon>
    </lineage>
</organism>
<dbReference type="PROSITE" id="PS50157">
    <property type="entry name" value="ZINC_FINGER_C2H2_2"/>
    <property type="match status" value="1"/>
</dbReference>
<proteinExistence type="predicted"/>
<keyword evidence="1" id="KW-0862">Zinc</keyword>
<dbReference type="InterPro" id="IPR045320">
    <property type="entry name" value="JAGGED/SL1-like"/>
</dbReference>
<dbReference type="PROSITE" id="PS00028">
    <property type="entry name" value="ZINC_FINGER_C2H2_1"/>
    <property type="match status" value="1"/>
</dbReference>
<dbReference type="GO" id="GO:0008270">
    <property type="term" value="F:zinc ion binding"/>
    <property type="evidence" value="ECO:0007669"/>
    <property type="project" value="UniProtKB-KW"/>
</dbReference>
<dbReference type="PANTHER" id="PTHR45730">
    <property type="entry name" value="ZINC FINGER PROTEIN JAGGED"/>
    <property type="match status" value="1"/>
</dbReference>
<keyword evidence="1" id="KW-0479">Metal-binding</keyword>
<protein>
    <recommendedName>
        <fullName evidence="2">C2H2-type domain-containing protein</fullName>
    </recommendedName>
</protein>
<dbReference type="EMBL" id="JADCNM010000001">
    <property type="protein sequence ID" value="KAG0500764.1"/>
    <property type="molecule type" value="Genomic_DNA"/>
</dbReference>
<dbReference type="AlphaFoldDB" id="A0A835RYU5"/>
<dbReference type="SUPFAM" id="SSF57667">
    <property type="entry name" value="beta-beta-alpha zinc fingers"/>
    <property type="match status" value="1"/>
</dbReference>
<reference evidence="3 4" key="1">
    <citation type="journal article" date="2020" name="Nat. Food">
        <title>A phased Vanilla planifolia genome enables genetic improvement of flavour and production.</title>
        <authorList>
            <person name="Hasing T."/>
            <person name="Tang H."/>
            <person name="Brym M."/>
            <person name="Khazi F."/>
            <person name="Huang T."/>
            <person name="Chambers A.H."/>
        </authorList>
    </citation>
    <scope>NUCLEOTIDE SEQUENCE [LARGE SCALE GENOMIC DNA]</scope>
    <source>
        <tissue evidence="3">Leaf</tissue>
    </source>
</reference>